<evidence type="ECO:0000256" key="6">
    <source>
        <dbReference type="SAM" id="MobiDB-lite"/>
    </source>
</evidence>
<reference evidence="8" key="3">
    <citation type="submission" date="2025-09" db="UniProtKB">
        <authorList>
            <consortium name="Ensembl"/>
        </authorList>
    </citation>
    <scope>IDENTIFICATION</scope>
</reference>
<dbReference type="Ensembl" id="ENSSFOT00015035837.2">
    <property type="protein sequence ID" value="ENSSFOP00015035452.2"/>
    <property type="gene ID" value="ENSSFOG00015022592.2"/>
</dbReference>
<name>A0A8C9V8F7_SCLFO</name>
<reference evidence="8 9" key="1">
    <citation type="submission" date="2019-04" db="EMBL/GenBank/DDBJ databases">
        <authorList>
            <consortium name="Wellcome Sanger Institute Data Sharing"/>
        </authorList>
    </citation>
    <scope>NUCLEOTIDE SEQUENCE [LARGE SCALE GENOMIC DNA]</scope>
</reference>
<sequence>MEKYQDKSVVPKNKVMDSTAKSQRKMAITRSNKENTKPANECKKLQRNEDAQKAVQQKKLVAEVTKPHATMPPKATLGTYKGRVVPSKINSFRRKPADDGEPAAKAGEKPLVPMAETLKKPGNVRRERTKSAASIPGPLKPSTALQRRPKSTSDKTAQPVIKPAGTTVIKSAISGAQKLASSVNHPAAGTSAVVSAGPGCRIFPATLNQKGLPPGGKPRVAAVANEKTKKLSGSSTVSQYRVSMETAEERRAKLSDWLASKGRTLKRPPIASTLSKTSKLMCRVQSKHPPSSQPQSNPKPTSPMHLGSNLESQVVAQSESVFESAAQPNLDPEPETKQAPTPSPDIMNTTLDLLDNSDMDLPVDPQVRMEDLVVNLCSALEAMEVLSSGDHGESGENVTKVCQVEQQMEKANILEPAEEIFDQKVKEEGSILMESGDECVEETEMEAASVVRYSVRTTPYLQNMKQRIQCEMTPSEAAGRHRQSSAIKDLKFLTPVRRSCRIHRQSARLPGMLTDHDPTVSSLAELAKLDDDANAYIFRRNPALLETLPDQPGEVQSC</sequence>
<feature type="region of interest" description="Disordered" evidence="6">
    <location>
        <begin position="268"/>
        <end position="345"/>
    </location>
</feature>
<comment type="subcellular location">
    <subcellularLocation>
        <location evidence="1">Cytoplasm</location>
        <location evidence="1">Cytoskeleton</location>
    </subcellularLocation>
</comment>
<evidence type="ECO:0000256" key="4">
    <source>
        <dbReference type="ARBA" id="ARBA00022553"/>
    </source>
</evidence>
<dbReference type="PANTHER" id="PTHR16076:SF8">
    <property type="entry name" value="CYTOSKELETON-ASSOCIATED PROTEIN 2"/>
    <property type="match status" value="1"/>
</dbReference>
<keyword evidence="5" id="KW-0206">Cytoskeleton</keyword>
<protein>
    <submittedName>
        <fullName evidence="8">Si:ch211-266i6.3</fullName>
    </submittedName>
</protein>
<evidence type="ECO:0000313" key="9">
    <source>
        <dbReference type="Proteomes" id="UP000694397"/>
    </source>
</evidence>
<dbReference type="PANTHER" id="PTHR16076">
    <property type="entry name" value="CYTOSKELETON ASSOCIATED PROTEIN 2-RELATED"/>
    <property type="match status" value="1"/>
</dbReference>
<dbReference type="GO" id="GO:0015630">
    <property type="term" value="C:microtubule cytoskeleton"/>
    <property type="evidence" value="ECO:0007669"/>
    <property type="project" value="TreeGrafter"/>
</dbReference>
<organism evidence="8 9">
    <name type="scientific">Scleropages formosus</name>
    <name type="common">Asian bonytongue</name>
    <name type="synonym">Osteoglossum formosum</name>
    <dbReference type="NCBI Taxonomy" id="113540"/>
    <lineage>
        <taxon>Eukaryota</taxon>
        <taxon>Metazoa</taxon>
        <taxon>Chordata</taxon>
        <taxon>Craniata</taxon>
        <taxon>Vertebrata</taxon>
        <taxon>Euteleostomi</taxon>
        <taxon>Actinopterygii</taxon>
        <taxon>Neopterygii</taxon>
        <taxon>Teleostei</taxon>
        <taxon>Osteoglossocephala</taxon>
        <taxon>Osteoglossomorpha</taxon>
        <taxon>Osteoglossiformes</taxon>
        <taxon>Osteoglossidae</taxon>
        <taxon>Scleropages</taxon>
    </lineage>
</organism>
<keyword evidence="9" id="KW-1185">Reference proteome</keyword>
<evidence type="ECO:0000256" key="1">
    <source>
        <dbReference type="ARBA" id="ARBA00004245"/>
    </source>
</evidence>
<feature type="domain" description="Cytoskeleton-associated protein 2 C-terminal" evidence="7">
    <location>
        <begin position="227"/>
        <end position="276"/>
    </location>
</feature>
<dbReference type="Proteomes" id="UP000694397">
    <property type="component" value="Chromosome 25"/>
</dbReference>
<feature type="compositionally biased region" description="Basic and acidic residues" evidence="6">
    <location>
        <begin position="31"/>
        <end position="52"/>
    </location>
</feature>
<keyword evidence="3" id="KW-0963">Cytoplasm</keyword>
<dbReference type="AlphaFoldDB" id="A0A8C9V8F7"/>
<dbReference type="GeneTree" id="ENSGT00530000063691"/>
<gene>
    <name evidence="8" type="primary">si:ch211-266i6.3</name>
</gene>
<feature type="compositionally biased region" description="Polar residues" evidence="6">
    <location>
        <begin position="309"/>
        <end position="321"/>
    </location>
</feature>
<feature type="region of interest" description="Disordered" evidence="6">
    <location>
        <begin position="1"/>
        <end position="163"/>
    </location>
</feature>
<dbReference type="InterPro" id="IPR026165">
    <property type="entry name" value="CKAP2_fam"/>
</dbReference>
<evidence type="ECO:0000259" key="7">
    <source>
        <dbReference type="Pfam" id="PF15297"/>
    </source>
</evidence>
<dbReference type="Pfam" id="PF15297">
    <property type="entry name" value="CKAP2_C"/>
    <property type="match status" value="2"/>
</dbReference>
<evidence type="ECO:0000256" key="2">
    <source>
        <dbReference type="ARBA" id="ARBA00009468"/>
    </source>
</evidence>
<feature type="domain" description="Cytoskeleton-associated protein 2 C-terminal" evidence="7">
    <location>
        <begin position="366"/>
        <end position="544"/>
    </location>
</feature>
<evidence type="ECO:0000313" key="8">
    <source>
        <dbReference type="Ensembl" id="ENSSFOP00015035452.2"/>
    </source>
</evidence>
<evidence type="ECO:0000256" key="3">
    <source>
        <dbReference type="ARBA" id="ARBA00022490"/>
    </source>
</evidence>
<comment type="similarity">
    <text evidence="2">Belongs to the CKAP2 family.</text>
</comment>
<accession>A0A8C9V8F7</accession>
<proteinExistence type="inferred from homology"/>
<feature type="compositionally biased region" description="Low complexity" evidence="6">
    <location>
        <begin position="287"/>
        <end position="303"/>
    </location>
</feature>
<reference evidence="8" key="2">
    <citation type="submission" date="2025-08" db="UniProtKB">
        <authorList>
            <consortium name="Ensembl"/>
        </authorList>
    </citation>
    <scope>IDENTIFICATION</scope>
</reference>
<keyword evidence="4" id="KW-0597">Phosphoprotein</keyword>
<dbReference type="GO" id="GO:0007026">
    <property type="term" value="P:negative regulation of microtubule depolymerization"/>
    <property type="evidence" value="ECO:0007669"/>
    <property type="project" value="TreeGrafter"/>
</dbReference>
<evidence type="ECO:0000256" key="5">
    <source>
        <dbReference type="ARBA" id="ARBA00023212"/>
    </source>
</evidence>
<dbReference type="OrthoDB" id="9945093at2759"/>
<dbReference type="InterPro" id="IPR029197">
    <property type="entry name" value="CKAP2_C"/>
</dbReference>